<dbReference type="SUPFAM" id="SSF47895">
    <property type="entry name" value="Transducin (alpha subunit), insertion domain"/>
    <property type="match status" value="1"/>
</dbReference>
<accession>A0ABP0VWW4</accession>
<keyword evidence="2" id="KW-0342">GTP-binding</keyword>
<dbReference type="Proteomes" id="UP001497444">
    <property type="component" value="Chromosome 12"/>
</dbReference>
<dbReference type="PANTHER" id="PTHR10218">
    <property type="entry name" value="GTP-BINDING PROTEIN ALPHA SUBUNIT"/>
    <property type="match status" value="1"/>
</dbReference>
<sequence length="204" mass="23108">MAGEEPKTVFMWAPSANMCWWQQQDHAEGIANVQGKMTSNGESEEPVSHRTKNVYHMEAKLKEEGDYSLEIMATGTLESHFPRGTWMEELSPIVKDLCNHTAMKATLQRQAEIPALSHFAGYFLDKVMEILDEDYQPSEDDIFRVEGFTKGSGLMDIEFCLEDKIPLSQSCWQVHMLNVKDEVNAGHVRLQVKSCLVNSVPPTE</sequence>
<reference evidence="3" key="1">
    <citation type="submission" date="2024-02" db="EMBL/GenBank/DDBJ databases">
        <authorList>
            <consortium name="ELIXIR-Norway"/>
            <consortium name="Elixir Norway"/>
        </authorList>
    </citation>
    <scope>NUCLEOTIDE SEQUENCE</scope>
</reference>
<proteinExistence type="predicted"/>
<keyword evidence="1" id="KW-0547">Nucleotide-binding</keyword>
<evidence type="ECO:0000313" key="4">
    <source>
        <dbReference type="Proteomes" id="UP001497444"/>
    </source>
</evidence>
<protein>
    <submittedName>
        <fullName evidence="3">Uncharacterized protein</fullName>
    </submittedName>
</protein>
<evidence type="ECO:0000256" key="1">
    <source>
        <dbReference type="ARBA" id="ARBA00022741"/>
    </source>
</evidence>
<evidence type="ECO:0000256" key="2">
    <source>
        <dbReference type="ARBA" id="ARBA00023134"/>
    </source>
</evidence>
<dbReference type="EMBL" id="OZ020107">
    <property type="protein sequence ID" value="CAK9258994.1"/>
    <property type="molecule type" value="Genomic_DNA"/>
</dbReference>
<dbReference type="InterPro" id="IPR001019">
    <property type="entry name" value="Gprotein_alpha_su"/>
</dbReference>
<name>A0ABP0VWW4_9BRYO</name>
<organism evidence="3 4">
    <name type="scientific">Sphagnum jensenii</name>
    <dbReference type="NCBI Taxonomy" id="128206"/>
    <lineage>
        <taxon>Eukaryota</taxon>
        <taxon>Viridiplantae</taxon>
        <taxon>Streptophyta</taxon>
        <taxon>Embryophyta</taxon>
        <taxon>Bryophyta</taxon>
        <taxon>Sphagnophytina</taxon>
        <taxon>Sphagnopsida</taxon>
        <taxon>Sphagnales</taxon>
        <taxon>Sphagnaceae</taxon>
        <taxon>Sphagnum</taxon>
    </lineage>
</organism>
<evidence type="ECO:0000313" key="3">
    <source>
        <dbReference type="EMBL" id="CAK9258994.1"/>
    </source>
</evidence>
<dbReference type="Gene3D" id="1.10.400.10">
    <property type="entry name" value="GI Alpha 1, domain 2-like"/>
    <property type="match status" value="1"/>
</dbReference>
<keyword evidence="4" id="KW-1185">Reference proteome</keyword>
<gene>
    <name evidence="3" type="ORF">CSSPJE1EN1_LOCUS4472</name>
</gene>
<dbReference type="InterPro" id="IPR011025">
    <property type="entry name" value="GproteinA_insert"/>
</dbReference>
<dbReference type="PANTHER" id="PTHR10218:SF334">
    <property type="entry name" value="EXTRA-LARGE GUANINE NUCLEOTIDE-BINDING PROTEIN 3"/>
    <property type="match status" value="1"/>
</dbReference>